<reference evidence="2 3" key="1">
    <citation type="submission" date="2008-08" db="EMBL/GenBank/DDBJ databases">
        <authorList>
            <person name="Madupu R."/>
            <person name="Durkin A.S."/>
            <person name="Torralba M."/>
            <person name="Methe B."/>
            <person name="Sutton G.G."/>
            <person name="Strausberg R.L."/>
            <person name="Nelson K.E."/>
        </authorList>
    </citation>
    <scope>NUCLEOTIDE SEQUENCE [LARGE SCALE GENOMIC DNA]</scope>
    <source>
        <strain evidence="2 3">RM3267</strain>
    </source>
</reference>
<sequence length="41" mass="4723">MLARKIYRKPAHARPAHNDRAAMPAKKQKAAEYKFSDARRA</sequence>
<organism evidence="2 3">
    <name type="scientific">Campylobacter rectus RM3267</name>
    <dbReference type="NCBI Taxonomy" id="553218"/>
    <lineage>
        <taxon>Bacteria</taxon>
        <taxon>Pseudomonadati</taxon>
        <taxon>Campylobacterota</taxon>
        <taxon>Epsilonproteobacteria</taxon>
        <taxon>Campylobacterales</taxon>
        <taxon>Campylobacteraceae</taxon>
        <taxon>Campylobacter</taxon>
    </lineage>
</organism>
<keyword evidence="3" id="KW-1185">Reference proteome</keyword>
<dbReference type="Proteomes" id="UP000003082">
    <property type="component" value="Unassembled WGS sequence"/>
</dbReference>
<feature type="region of interest" description="Disordered" evidence="1">
    <location>
        <begin position="1"/>
        <end position="41"/>
    </location>
</feature>
<gene>
    <name evidence="2" type="ORF">CAMRE0001_1000</name>
</gene>
<protein>
    <submittedName>
        <fullName evidence="2">Uncharacterized protein</fullName>
    </submittedName>
</protein>
<evidence type="ECO:0000313" key="2">
    <source>
        <dbReference type="EMBL" id="EEF13682.1"/>
    </source>
</evidence>
<dbReference type="EMBL" id="ACFU01000015">
    <property type="protein sequence ID" value="EEF13682.1"/>
    <property type="molecule type" value="Genomic_DNA"/>
</dbReference>
<name>B9D2Q6_CAMRE</name>
<evidence type="ECO:0000256" key="1">
    <source>
        <dbReference type="SAM" id="MobiDB-lite"/>
    </source>
</evidence>
<evidence type="ECO:0000313" key="3">
    <source>
        <dbReference type="Proteomes" id="UP000003082"/>
    </source>
</evidence>
<accession>B9D2Q6</accession>
<feature type="compositionally biased region" description="Basic and acidic residues" evidence="1">
    <location>
        <begin position="29"/>
        <end position="41"/>
    </location>
</feature>
<proteinExistence type="predicted"/>
<feature type="compositionally biased region" description="Basic residues" evidence="1">
    <location>
        <begin position="1"/>
        <end position="15"/>
    </location>
</feature>
<dbReference type="AlphaFoldDB" id="B9D2Q6"/>
<comment type="caution">
    <text evidence="2">The sequence shown here is derived from an EMBL/GenBank/DDBJ whole genome shotgun (WGS) entry which is preliminary data.</text>
</comment>